<sequence length="151" mass="17345">MQNIVSALLRCGTLTSEPQSIIEITAFRLLATDLLKFFRNLQTDIIILLNNFFGLTRSQAKEILQIYRIFEEQMWKFTGYMMVARNYQPVTGFEVPTFDHIPTGLASQLEHYLDEKQLADSPKQEVSFDQHCAEDLIDCASETGDTLFVEL</sequence>
<dbReference type="Gene3D" id="1.20.58.150">
    <property type="entry name" value="ANTH domain"/>
    <property type="match status" value="1"/>
</dbReference>
<keyword evidence="3" id="KW-1185">Reference proteome</keyword>
<dbReference type="OrthoDB" id="44015at2759"/>
<dbReference type="Proteomes" id="UP000053259">
    <property type="component" value="Unassembled WGS sequence"/>
</dbReference>
<dbReference type="GO" id="GO:0005545">
    <property type="term" value="F:1-phosphatidylinositol binding"/>
    <property type="evidence" value="ECO:0007669"/>
    <property type="project" value="InterPro"/>
</dbReference>
<evidence type="ECO:0000313" key="2">
    <source>
        <dbReference type="EMBL" id="KIV98355.1"/>
    </source>
</evidence>
<dbReference type="GO" id="GO:0032050">
    <property type="term" value="F:clathrin heavy chain binding"/>
    <property type="evidence" value="ECO:0007669"/>
    <property type="project" value="TreeGrafter"/>
</dbReference>
<dbReference type="GO" id="GO:0005905">
    <property type="term" value="C:clathrin-coated pit"/>
    <property type="evidence" value="ECO:0007669"/>
    <property type="project" value="TreeGrafter"/>
</dbReference>
<feature type="domain" description="AP180 N-terminal homology (ANTH)" evidence="1">
    <location>
        <begin position="1"/>
        <end position="114"/>
    </location>
</feature>
<organism evidence="2 3">
    <name type="scientific">Verruconis gallopava</name>
    <dbReference type="NCBI Taxonomy" id="253628"/>
    <lineage>
        <taxon>Eukaryota</taxon>
        <taxon>Fungi</taxon>
        <taxon>Dikarya</taxon>
        <taxon>Ascomycota</taxon>
        <taxon>Pezizomycotina</taxon>
        <taxon>Dothideomycetes</taxon>
        <taxon>Pleosporomycetidae</taxon>
        <taxon>Venturiales</taxon>
        <taxon>Sympoventuriaceae</taxon>
        <taxon>Verruconis</taxon>
    </lineage>
</organism>
<dbReference type="GO" id="GO:0006900">
    <property type="term" value="P:vesicle budding from membrane"/>
    <property type="evidence" value="ECO:0007669"/>
    <property type="project" value="TreeGrafter"/>
</dbReference>
<dbReference type="GO" id="GO:0005546">
    <property type="term" value="F:phosphatidylinositol-4,5-bisphosphate binding"/>
    <property type="evidence" value="ECO:0007669"/>
    <property type="project" value="TreeGrafter"/>
</dbReference>
<dbReference type="HOGENOM" id="CLU_1732900_0_0_1"/>
<evidence type="ECO:0000313" key="3">
    <source>
        <dbReference type="Proteomes" id="UP000053259"/>
    </source>
</evidence>
<evidence type="ECO:0000259" key="1">
    <source>
        <dbReference type="Pfam" id="PF07651"/>
    </source>
</evidence>
<dbReference type="PANTHER" id="PTHR22951">
    <property type="entry name" value="CLATHRIN ASSEMBLY PROTEIN"/>
    <property type="match status" value="1"/>
</dbReference>
<dbReference type="GO" id="GO:0048268">
    <property type="term" value="P:clathrin coat assembly"/>
    <property type="evidence" value="ECO:0007669"/>
    <property type="project" value="InterPro"/>
</dbReference>
<dbReference type="InParanoid" id="A0A0D1X8L5"/>
<reference evidence="2 3" key="1">
    <citation type="submission" date="2015-01" db="EMBL/GenBank/DDBJ databases">
        <title>The Genome Sequence of Ochroconis gallopava CBS43764.</title>
        <authorList>
            <consortium name="The Broad Institute Genomics Platform"/>
            <person name="Cuomo C."/>
            <person name="de Hoog S."/>
            <person name="Gorbushina A."/>
            <person name="Stielow B."/>
            <person name="Teixiera M."/>
            <person name="Abouelleil A."/>
            <person name="Chapman S.B."/>
            <person name="Priest M."/>
            <person name="Young S.K."/>
            <person name="Wortman J."/>
            <person name="Nusbaum C."/>
            <person name="Birren B."/>
        </authorList>
    </citation>
    <scope>NUCLEOTIDE SEQUENCE [LARGE SCALE GENOMIC DNA]</scope>
    <source>
        <strain evidence="2 3">CBS 43764</strain>
    </source>
</reference>
<dbReference type="STRING" id="253628.A0A0D1X8L5"/>
<dbReference type="RefSeq" id="XP_016208225.1">
    <property type="nucleotide sequence ID" value="XM_016363947.1"/>
</dbReference>
<dbReference type="GeneID" id="27317778"/>
<dbReference type="GO" id="GO:0072583">
    <property type="term" value="P:clathrin-dependent endocytosis"/>
    <property type="evidence" value="ECO:0007669"/>
    <property type="project" value="InterPro"/>
</dbReference>
<dbReference type="AlphaFoldDB" id="A0A0D1X8L5"/>
<gene>
    <name evidence="2" type="ORF">PV09_09805</name>
</gene>
<dbReference type="InterPro" id="IPR011417">
    <property type="entry name" value="ANTH_dom"/>
</dbReference>
<accession>A0A0D1X8L5</accession>
<name>A0A0D1X8L5_9PEZI</name>
<dbReference type="InterPro" id="IPR045192">
    <property type="entry name" value="AP180-like"/>
</dbReference>
<dbReference type="VEuPathDB" id="FungiDB:PV09_09805"/>
<protein>
    <recommendedName>
        <fullName evidence="1">AP180 N-terminal homology (ANTH) domain-containing protein</fullName>
    </recommendedName>
</protein>
<dbReference type="Pfam" id="PF07651">
    <property type="entry name" value="ANTH"/>
    <property type="match status" value="1"/>
</dbReference>
<dbReference type="InterPro" id="IPR014712">
    <property type="entry name" value="ANTH_dom_sf"/>
</dbReference>
<dbReference type="EMBL" id="KN847734">
    <property type="protein sequence ID" value="KIV98355.1"/>
    <property type="molecule type" value="Genomic_DNA"/>
</dbReference>
<dbReference type="GO" id="GO:0000149">
    <property type="term" value="F:SNARE binding"/>
    <property type="evidence" value="ECO:0007669"/>
    <property type="project" value="TreeGrafter"/>
</dbReference>
<proteinExistence type="predicted"/>
<dbReference type="PANTHER" id="PTHR22951:SF5">
    <property type="entry name" value="PHOSPHATIDYLINOSITOL-BINDING CLATHRIN ASSEMBLY PROTEIN LAP"/>
    <property type="match status" value="1"/>
</dbReference>
<dbReference type="SUPFAM" id="SSF89009">
    <property type="entry name" value="GAT-like domain"/>
    <property type="match status" value="1"/>
</dbReference>
<dbReference type="GO" id="GO:0030136">
    <property type="term" value="C:clathrin-coated vesicle"/>
    <property type="evidence" value="ECO:0007669"/>
    <property type="project" value="InterPro"/>
</dbReference>